<accession>A0A0S6W5V5</accession>
<name>A0A0S6W5V5_9BACT</name>
<organism evidence="1 2">
    <name type="scientific">Candidatus Moduliflexus flocculans</name>
    <dbReference type="NCBI Taxonomy" id="1499966"/>
    <lineage>
        <taxon>Bacteria</taxon>
        <taxon>Candidatus Moduliflexota</taxon>
        <taxon>Candidatus Moduliflexia</taxon>
        <taxon>Candidatus Moduliflexales</taxon>
        <taxon>Candidatus Moduliflexaceae</taxon>
    </lineage>
</organism>
<dbReference type="InterPro" id="IPR024508">
    <property type="entry name" value="DUF3226"/>
</dbReference>
<protein>
    <submittedName>
        <fullName evidence="1">Uncharacterized protein</fullName>
    </submittedName>
</protein>
<proteinExistence type="predicted"/>
<evidence type="ECO:0000313" key="2">
    <source>
        <dbReference type="Proteomes" id="UP000030700"/>
    </source>
</evidence>
<dbReference type="EMBL" id="DF820459">
    <property type="protein sequence ID" value="GAK53507.1"/>
    <property type="molecule type" value="Genomic_DNA"/>
</dbReference>
<sequence length="80" mass="9415">MRKILKVEGINDKKVIEKLLGRRKIGFENFEIQESPNVERLLNVLPDMIRLGNYDVIGVILEKSPKNFKKIRICQYSKRT</sequence>
<dbReference type="Proteomes" id="UP000030700">
    <property type="component" value="Unassembled WGS sequence"/>
</dbReference>
<gene>
    <name evidence="1" type="ORF">U14_04772</name>
</gene>
<keyword evidence="2" id="KW-1185">Reference proteome</keyword>
<dbReference type="Pfam" id="PF11536">
    <property type="entry name" value="DUF3226"/>
    <property type="match status" value="1"/>
</dbReference>
<dbReference type="AlphaFoldDB" id="A0A0S6W5V5"/>
<dbReference type="HOGENOM" id="CLU_2582553_0_0_0"/>
<evidence type="ECO:0000313" key="1">
    <source>
        <dbReference type="EMBL" id="GAK53507.1"/>
    </source>
</evidence>
<reference evidence="1 2" key="1">
    <citation type="journal article" date="2015" name="PeerJ">
        <title>First genomic representation of candidate bacterial phylum KSB3 points to enhanced environmental sensing as a trigger of wastewater bulking.</title>
        <authorList>
            <person name="Sekiguchi Y."/>
            <person name="Ohashi A."/>
            <person name="Parks D.H."/>
            <person name="Yamauchi T."/>
            <person name="Tyson G.W."/>
            <person name="Hugenholtz P."/>
        </authorList>
    </citation>
    <scope>NUCLEOTIDE SEQUENCE [LARGE SCALE GENOMIC DNA]</scope>
</reference>